<dbReference type="RefSeq" id="XP_003151131.1">
    <property type="nucleotide sequence ID" value="XM_003151083.1"/>
</dbReference>
<organism evidence="1">
    <name type="scientific">Loa loa</name>
    <name type="common">Eye worm</name>
    <name type="synonym">Filaria loa</name>
    <dbReference type="NCBI Taxonomy" id="7209"/>
    <lineage>
        <taxon>Eukaryota</taxon>
        <taxon>Metazoa</taxon>
        <taxon>Ecdysozoa</taxon>
        <taxon>Nematoda</taxon>
        <taxon>Chromadorea</taxon>
        <taxon>Rhabditida</taxon>
        <taxon>Spirurina</taxon>
        <taxon>Spiruromorpha</taxon>
        <taxon>Filarioidea</taxon>
        <taxon>Onchocercidae</taxon>
        <taxon>Loa</taxon>
    </lineage>
</organism>
<feature type="non-terminal residue" evidence="1">
    <location>
        <position position="1"/>
    </location>
</feature>
<dbReference type="KEGG" id="loa:LOAG_15594"/>
<dbReference type="AlphaFoldDB" id="A0A1S0TFY3"/>
<dbReference type="InParanoid" id="A0A1S0TFY3"/>
<protein>
    <submittedName>
        <fullName evidence="1">Uncharacterized protein</fullName>
    </submittedName>
</protein>
<dbReference type="EMBL" id="JH714298">
    <property type="protein sequence ID" value="EFO12938.1"/>
    <property type="molecule type" value="Genomic_DNA"/>
</dbReference>
<name>A0A1S0TFY3_LOALO</name>
<dbReference type="GeneID" id="9953085"/>
<dbReference type="CTD" id="9953085"/>
<evidence type="ECO:0000313" key="1">
    <source>
        <dbReference type="EMBL" id="EFO12938.1"/>
    </source>
</evidence>
<accession>A0A1S0TFY3</accession>
<gene>
    <name evidence="1" type="ORF">LOAG_15594</name>
</gene>
<reference evidence="1" key="1">
    <citation type="submission" date="2012-04" db="EMBL/GenBank/DDBJ databases">
        <title>The Genome Sequence of Loa loa.</title>
        <authorList>
            <consortium name="The Broad Institute Genome Sequencing Platform"/>
            <consortium name="Broad Institute Genome Sequencing Center for Infectious Disease"/>
            <person name="Nutman T.B."/>
            <person name="Fink D.L."/>
            <person name="Russ C."/>
            <person name="Young S."/>
            <person name="Zeng Q."/>
            <person name="Gargeya S."/>
            <person name="Alvarado L."/>
            <person name="Berlin A."/>
            <person name="Chapman S.B."/>
            <person name="Chen Z."/>
            <person name="Freedman E."/>
            <person name="Gellesch M."/>
            <person name="Goldberg J."/>
            <person name="Griggs A."/>
            <person name="Gujja S."/>
            <person name="Heilman E.R."/>
            <person name="Heiman D."/>
            <person name="Howarth C."/>
            <person name="Mehta T."/>
            <person name="Neiman D."/>
            <person name="Pearson M."/>
            <person name="Roberts A."/>
            <person name="Saif S."/>
            <person name="Shea T."/>
            <person name="Shenoy N."/>
            <person name="Sisk P."/>
            <person name="Stolte C."/>
            <person name="Sykes S."/>
            <person name="White J."/>
            <person name="Yandava C."/>
            <person name="Haas B."/>
            <person name="Henn M.R."/>
            <person name="Nusbaum C."/>
            <person name="Birren B."/>
        </authorList>
    </citation>
    <scope>NUCLEOTIDE SEQUENCE [LARGE SCALE GENOMIC DNA]</scope>
</reference>
<proteinExistence type="predicted"/>
<sequence>ESLIGMLVANTNIVPGRMMNLKKYCSDKLSDKLSDKSEEILQEKDEKHTFATKWLLK</sequence>